<dbReference type="RefSeq" id="WP_290142234.1">
    <property type="nucleotide sequence ID" value="NZ_CP101620.1"/>
</dbReference>
<evidence type="ECO:0008006" key="3">
    <source>
        <dbReference type="Google" id="ProtNLM"/>
    </source>
</evidence>
<organism evidence="1 2">
    <name type="scientific">Allocoprobacillus halotolerans</name>
    <dbReference type="NCBI Taxonomy" id="2944914"/>
    <lineage>
        <taxon>Bacteria</taxon>
        <taxon>Bacillati</taxon>
        <taxon>Bacillota</taxon>
        <taxon>Erysipelotrichia</taxon>
        <taxon>Erysipelotrichales</taxon>
        <taxon>Erysipelotrichaceae</taxon>
        <taxon>Allocoprobacillus</taxon>
    </lineage>
</organism>
<keyword evidence="2" id="KW-1185">Reference proteome</keyword>
<dbReference type="EMBL" id="CP101620">
    <property type="protein sequence ID" value="UTY40756.1"/>
    <property type="molecule type" value="Genomic_DNA"/>
</dbReference>
<dbReference type="Proteomes" id="UP001060112">
    <property type="component" value="Chromosome"/>
</dbReference>
<name>A0ABY5I912_9FIRM</name>
<evidence type="ECO:0000313" key="1">
    <source>
        <dbReference type="EMBL" id="UTY40756.1"/>
    </source>
</evidence>
<sequence length="301" mass="36118">MYEQIREIVSQFKYDYFFHYLLTYSHEMRRFLCQYISGDDSIQNTYVKNSETFKGSYLNKKLILDVVVEDDHGRLYDFEMNNYDIQLEDQIRFLRYSERLIDYHEKVGVEYIHLKNVYQLIIYTGKPIQNLSHYYHVIQKGDIDKRIRYSGEKVKTVLLQLQLLKEAFDMEKPLPEMEQLGYLFTYDQPHPNSEESDLVKEVMNMHQQYMINEDGLLKSYDIERERNIIACKMERNREEGKQIGKMETLLQTVISLLKNALGKLTPELTLKIEESNEEELNNIVLRIFDIHSENDVYQILQ</sequence>
<gene>
    <name evidence="1" type="ORF">NMU03_08395</name>
</gene>
<evidence type="ECO:0000313" key="2">
    <source>
        <dbReference type="Proteomes" id="UP001060112"/>
    </source>
</evidence>
<protein>
    <recommendedName>
        <fullName evidence="3">Rpn family recombination-promoting nuclease/putative transposase</fullName>
    </recommendedName>
</protein>
<proteinExistence type="predicted"/>
<reference evidence="1" key="1">
    <citation type="submission" date="2022-07" db="EMBL/GenBank/DDBJ databases">
        <title>Faecal culturing of patients with breast cancer.</title>
        <authorList>
            <person name="Teng N.M.Y."/>
            <person name="Kiu R."/>
            <person name="Evans R."/>
            <person name="Baker D.J."/>
            <person name="Zenner C."/>
            <person name="Robinson S.D."/>
            <person name="Hall L.J."/>
        </authorList>
    </citation>
    <scope>NUCLEOTIDE SEQUENCE</scope>
    <source>
        <strain evidence="1">LH1062</strain>
    </source>
</reference>
<accession>A0ABY5I912</accession>